<name>A0AAU7XKM2_9GAMM</name>
<dbReference type="GO" id="GO:0003677">
    <property type="term" value="F:DNA binding"/>
    <property type="evidence" value="ECO:0007669"/>
    <property type="project" value="UniProtKB-KW"/>
</dbReference>
<dbReference type="EMBL" id="CP158484">
    <property type="protein sequence ID" value="XBY58503.1"/>
    <property type="molecule type" value="Genomic_DNA"/>
</dbReference>
<evidence type="ECO:0000313" key="5">
    <source>
        <dbReference type="EMBL" id="XBY58503.1"/>
    </source>
</evidence>
<reference evidence="5" key="1">
    <citation type="submission" date="2024-02" db="EMBL/GenBank/DDBJ databases">
        <title>Complete genome sequence of Vreelandella sp. SM1641, a marine exopolysaccharide-producing bacterium isolated from deep-sea hydrothermal sediment of the southwest Indian Ocean.</title>
        <authorList>
            <person name="Zhu H."/>
            <person name="Sun M."/>
        </authorList>
    </citation>
    <scope>NUCLEOTIDE SEQUENCE</scope>
    <source>
        <strain evidence="5">SM1641</strain>
    </source>
</reference>
<dbReference type="PROSITE" id="PS50949">
    <property type="entry name" value="HTH_GNTR"/>
    <property type="match status" value="1"/>
</dbReference>
<dbReference type="RefSeq" id="WP_218927626.1">
    <property type="nucleotide sequence ID" value="NZ_CP158484.1"/>
</dbReference>
<dbReference type="AlphaFoldDB" id="A0AAU7XKM2"/>
<accession>A0AAU7XKM2</accession>
<dbReference type="KEGG" id="vrs:V8F66_19815"/>
<sequence length="227" mass="25734">MQNMEAGKPTIESIAERINNAVMEHRLAPGSKLSETRMAAAFNVSRTKIRQVLAVLAKKGLVEVYPNRGAFIASPTVQEAQELFATRRLLEPEIIRNVIAQAQKADLKRLHEHLDKEKTARQQKNRRAIIRLSGDFHLLLARISGNRYVESMMGELCPLTCLIIAMYDLPQTPACPEDDHDRIVAAIERRDEKAAIELMLHHLEHIESALHLTSNHRDDVDWDQILG</sequence>
<dbReference type="Pfam" id="PF07729">
    <property type="entry name" value="FCD"/>
    <property type="match status" value="1"/>
</dbReference>
<keyword evidence="2" id="KW-0238">DNA-binding</keyword>
<dbReference type="CDD" id="cd07377">
    <property type="entry name" value="WHTH_GntR"/>
    <property type="match status" value="1"/>
</dbReference>
<proteinExistence type="predicted"/>
<organism evidence="5">
    <name type="scientific">Vreelandella sp. SM1641</name>
    <dbReference type="NCBI Taxonomy" id="3126101"/>
    <lineage>
        <taxon>Bacteria</taxon>
        <taxon>Pseudomonadati</taxon>
        <taxon>Pseudomonadota</taxon>
        <taxon>Gammaproteobacteria</taxon>
        <taxon>Oceanospirillales</taxon>
        <taxon>Halomonadaceae</taxon>
        <taxon>Vreelandella</taxon>
    </lineage>
</organism>
<evidence type="ECO:0000256" key="3">
    <source>
        <dbReference type="ARBA" id="ARBA00023163"/>
    </source>
</evidence>
<dbReference type="PANTHER" id="PTHR43537:SF53">
    <property type="entry name" value="HTH-TYPE TRANSCRIPTIONAL REPRESSOR NANR"/>
    <property type="match status" value="1"/>
</dbReference>
<dbReference type="SMART" id="SM00345">
    <property type="entry name" value="HTH_GNTR"/>
    <property type="match status" value="1"/>
</dbReference>
<evidence type="ECO:0000256" key="2">
    <source>
        <dbReference type="ARBA" id="ARBA00023125"/>
    </source>
</evidence>
<feature type="domain" description="HTH gntR-type" evidence="4">
    <location>
        <begin position="8"/>
        <end position="75"/>
    </location>
</feature>
<evidence type="ECO:0000259" key="4">
    <source>
        <dbReference type="PROSITE" id="PS50949"/>
    </source>
</evidence>
<dbReference type="PANTHER" id="PTHR43537">
    <property type="entry name" value="TRANSCRIPTIONAL REGULATOR, GNTR FAMILY"/>
    <property type="match status" value="1"/>
</dbReference>
<dbReference type="GO" id="GO:0003700">
    <property type="term" value="F:DNA-binding transcription factor activity"/>
    <property type="evidence" value="ECO:0007669"/>
    <property type="project" value="InterPro"/>
</dbReference>
<dbReference type="Pfam" id="PF00392">
    <property type="entry name" value="GntR"/>
    <property type="match status" value="1"/>
</dbReference>
<dbReference type="InterPro" id="IPR011711">
    <property type="entry name" value="GntR_C"/>
</dbReference>
<keyword evidence="3" id="KW-0804">Transcription</keyword>
<dbReference type="InterPro" id="IPR000524">
    <property type="entry name" value="Tscrpt_reg_HTH_GntR"/>
</dbReference>
<keyword evidence="1" id="KW-0805">Transcription regulation</keyword>
<protein>
    <submittedName>
        <fullName evidence="5">GntR family transcriptional regulator</fullName>
    </submittedName>
</protein>
<dbReference type="SMART" id="SM00895">
    <property type="entry name" value="FCD"/>
    <property type="match status" value="1"/>
</dbReference>
<gene>
    <name evidence="5" type="ORF">V8F66_19815</name>
</gene>
<evidence type="ECO:0000256" key="1">
    <source>
        <dbReference type="ARBA" id="ARBA00023015"/>
    </source>
</evidence>